<accession>E4XDZ4</accession>
<dbReference type="EMBL" id="FN653040">
    <property type="protein sequence ID" value="CBY19383.1"/>
    <property type="molecule type" value="Genomic_DNA"/>
</dbReference>
<dbReference type="AlphaFoldDB" id="E4XDZ4"/>
<gene>
    <name evidence="2" type="ORF">GSOID_T00008393001</name>
</gene>
<feature type="region of interest" description="Disordered" evidence="1">
    <location>
        <begin position="88"/>
        <end position="132"/>
    </location>
</feature>
<organism evidence="2">
    <name type="scientific">Oikopleura dioica</name>
    <name type="common">Tunicate</name>
    <dbReference type="NCBI Taxonomy" id="34765"/>
    <lineage>
        <taxon>Eukaryota</taxon>
        <taxon>Metazoa</taxon>
        <taxon>Chordata</taxon>
        <taxon>Tunicata</taxon>
        <taxon>Appendicularia</taxon>
        <taxon>Copelata</taxon>
        <taxon>Oikopleuridae</taxon>
        <taxon>Oikopleura</taxon>
    </lineage>
</organism>
<protein>
    <submittedName>
        <fullName evidence="2">Uncharacterized protein</fullName>
    </submittedName>
</protein>
<dbReference type="Proteomes" id="UP000001307">
    <property type="component" value="Unassembled WGS sequence"/>
</dbReference>
<keyword evidence="3" id="KW-1185">Reference proteome</keyword>
<name>E4XDZ4_OIKDI</name>
<evidence type="ECO:0000313" key="3">
    <source>
        <dbReference type="Proteomes" id="UP000001307"/>
    </source>
</evidence>
<feature type="compositionally biased region" description="Basic residues" evidence="1">
    <location>
        <begin position="98"/>
        <end position="108"/>
    </location>
</feature>
<proteinExistence type="predicted"/>
<sequence length="349" mass="39903">MRDEVEGEFVPAISQEISHRGMTRVDPLYEGVKKEELAKLSRFMFQPRKVEDETSTACDIEGIALLDEYRKYMYEPSPAAHQHINSWSSLPDASCSSKKSKSKAKKQKNSKDCNNNFKGSPKTEEQARPSFKDLNLPQLYDPEVAGRPIPKALPTTIIGEPMLLTVKLAGLTRLDSMEKNTKNGPLKLEFDFTYQFLITWFLQMVPKYQDYPQSDCEQEEVPFNIVGFDISSRNGELYLNACALLKKEHEPDQIRSSKKGKKKISHFDECVNKVKKFMNNNTVMDVISTVWKAEPGSALHDIIRVTDISWSDRKMSTYVQVSNDRNGHSNFYKLLILIFTLACKIIVKI</sequence>
<feature type="compositionally biased region" description="Basic and acidic residues" evidence="1">
    <location>
        <begin position="121"/>
        <end position="131"/>
    </location>
</feature>
<reference evidence="2" key="1">
    <citation type="journal article" date="2010" name="Science">
        <title>Plasticity of animal genome architecture unmasked by rapid evolution of a pelagic tunicate.</title>
        <authorList>
            <person name="Denoeud F."/>
            <person name="Henriet S."/>
            <person name="Mungpakdee S."/>
            <person name="Aury J.M."/>
            <person name="Da Silva C."/>
            <person name="Brinkmann H."/>
            <person name="Mikhaleva J."/>
            <person name="Olsen L.C."/>
            <person name="Jubin C."/>
            <person name="Canestro C."/>
            <person name="Bouquet J.M."/>
            <person name="Danks G."/>
            <person name="Poulain J."/>
            <person name="Campsteijn C."/>
            <person name="Adamski M."/>
            <person name="Cross I."/>
            <person name="Yadetie F."/>
            <person name="Muffato M."/>
            <person name="Louis A."/>
            <person name="Butcher S."/>
            <person name="Tsagkogeorga G."/>
            <person name="Konrad A."/>
            <person name="Singh S."/>
            <person name="Jensen M.F."/>
            <person name="Cong E.H."/>
            <person name="Eikeseth-Otteraa H."/>
            <person name="Noel B."/>
            <person name="Anthouard V."/>
            <person name="Porcel B.M."/>
            <person name="Kachouri-Lafond R."/>
            <person name="Nishino A."/>
            <person name="Ugolini M."/>
            <person name="Chourrout P."/>
            <person name="Nishida H."/>
            <person name="Aasland R."/>
            <person name="Huzurbazar S."/>
            <person name="Westhof E."/>
            <person name="Delsuc F."/>
            <person name="Lehrach H."/>
            <person name="Reinhardt R."/>
            <person name="Weissenbach J."/>
            <person name="Roy S.W."/>
            <person name="Artiguenave F."/>
            <person name="Postlethwait J.H."/>
            <person name="Manak J.R."/>
            <person name="Thompson E.M."/>
            <person name="Jaillon O."/>
            <person name="Du Pasquier L."/>
            <person name="Boudinot P."/>
            <person name="Liberles D.A."/>
            <person name="Volff J.N."/>
            <person name="Philippe H."/>
            <person name="Lenhard B."/>
            <person name="Roest Crollius H."/>
            <person name="Wincker P."/>
            <person name="Chourrout D."/>
        </authorList>
    </citation>
    <scope>NUCLEOTIDE SEQUENCE [LARGE SCALE GENOMIC DNA]</scope>
</reference>
<dbReference type="InParanoid" id="E4XDZ4"/>
<evidence type="ECO:0000313" key="2">
    <source>
        <dbReference type="EMBL" id="CBY19383.1"/>
    </source>
</evidence>
<evidence type="ECO:0000256" key="1">
    <source>
        <dbReference type="SAM" id="MobiDB-lite"/>
    </source>
</evidence>